<evidence type="ECO:0000313" key="2">
    <source>
        <dbReference type="EMBL" id="PSU21754.1"/>
    </source>
</evidence>
<feature type="chain" id="PRO_5015704519" description="DUF5339 domain-containing protein" evidence="1">
    <location>
        <begin position="19"/>
        <end position="115"/>
    </location>
</feature>
<evidence type="ECO:0008006" key="4">
    <source>
        <dbReference type="Google" id="ProtNLM"/>
    </source>
</evidence>
<evidence type="ECO:0000313" key="3">
    <source>
        <dbReference type="Proteomes" id="UP000240254"/>
    </source>
</evidence>
<gene>
    <name evidence="2" type="ORF">CTM88_20690</name>
</gene>
<dbReference type="RefSeq" id="WP_065176738.1">
    <property type="nucleotide sequence ID" value="NZ_LZFA01000027.1"/>
</dbReference>
<organism evidence="2 3">
    <name type="scientific">Photobacterium aquimaris</name>
    <dbReference type="NCBI Taxonomy" id="512643"/>
    <lineage>
        <taxon>Bacteria</taxon>
        <taxon>Pseudomonadati</taxon>
        <taxon>Pseudomonadota</taxon>
        <taxon>Gammaproteobacteria</taxon>
        <taxon>Vibrionales</taxon>
        <taxon>Vibrionaceae</taxon>
        <taxon>Photobacterium</taxon>
    </lineage>
</organism>
<keyword evidence="1" id="KW-0732">Signal</keyword>
<reference evidence="2 3" key="1">
    <citation type="submission" date="2018-03" db="EMBL/GenBank/DDBJ databases">
        <title>Whole genome sequencing of Histamine producing bacteria.</title>
        <authorList>
            <person name="Butler K."/>
        </authorList>
    </citation>
    <scope>NUCLEOTIDE SEQUENCE [LARGE SCALE GENOMIC DNA]</scope>
    <source>
        <strain evidence="2 3">BS2</strain>
    </source>
</reference>
<dbReference type="Proteomes" id="UP000240254">
    <property type="component" value="Unassembled WGS sequence"/>
</dbReference>
<evidence type="ECO:0000256" key="1">
    <source>
        <dbReference type="SAM" id="SignalP"/>
    </source>
</evidence>
<comment type="caution">
    <text evidence="2">The sequence shown here is derived from an EMBL/GenBank/DDBJ whole genome shotgun (WGS) entry which is preliminary data.</text>
</comment>
<dbReference type="AlphaFoldDB" id="A0A2T3IEH1"/>
<name>A0A2T3IEH1_9GAMM</name>
<sequence length="115" mass="13006">MKKSLLIILLLLSGQGVADEFIPSTTTITEAAHPNSYNCETIELTEAQAEKFQKLTHEAEKQCKLELHDLNENHRFLKYVIRIINKVKNSLGNNSCGDITTEIETLCPNTYTVRN</sequence>
<protein>
    <recommendedName>
        <fullName evidence="4">DUF5339 domain-containing protein</fullName>
    </recommendedName>
</protein>
<accession>A0A2T3IEH1</accession>
<proteinExistence type="predicted"/>
<dbReference type="EMBL" id="PYMK01000044">
    <property type="protein sequence ID" value="PSU21754.1"/>
    <property type="molecule type" value="Genomic_DNA"/>
</dbReference>
<feature type="signal peptide" evidence="1">
    <location>
        <begin position="1"/>
        <end position="18"/>
    </location>
</feature>